<gene>
    <name evidence="2" type="ORF">LEP1GSC038_1038</name>
</gene>
<proteinExistence type="predicted"/>
<comment type="caution">
    <text evidence="2">The sequence shown here is derived from an EMBL/GenBank/DDBJ whole genome shotgun (WGS) entry which is preliminary data.</text>
</comment>
<evidence type="ECO:0000259" key="1">
    <source>
        <dbReference type="Pfam" id="PF03050"/>
    </source>
</evidence>
<evidence type="ECO:0000313" key="3">
    <source>
        <dbReference type="Proteomes" id="UP000012101"/>
    </source>
</evidence>
<dbReference type="Proteomes" id="UP000012101">
    <property type="component" value="Unassembled WGS sequence"/>
</dbReference>
<dbReference type="Pfam" id="PF03050">
    <property type="entry name" value="DDE_Tnp_IS66"/>
    <property type="match status" value="1"/>
</dbReference>
<organism evidence="2 3">
    <name type="scientific">Leptospira weilii str. 2006001855</name>
    <dbReference type="NCBI Taxonomy" id="996804"/>
    <lineage>
        <taxon>Bacteria</taxon>
        <taxon>Pseudomonadati</taxon>
        <taxon>Spirochaetota</taxon>
        <taxon>Spirochaetia</taxon>
        <taxon>Leptospirales</taxon>
        <taxon>Leptospiraceae</taxon>
        <taxon>Leptospira</taxon>
    </lineage>
</organism>
<dbReference type="EMBL" id="AFJM02000066">
    <property type="protein sequence ID" value="EMM70873.1"/>
    <property type="molecule type" value="Genomic_DNA"/>
</dbReference>
<sequence length="109" mass="12494">MKSKLKILHAGCWNHARRKFFDILKVDSNNAQAQWIGKLYAVESKAKLSSEEHLSLRQSESKPIVNVIRSWMNKWIVEVAPKSSMGKALSYLAELSYAEEQRLRSASFV</sequence>
<protein>
    <submittedName>
        <fullName evidence="2">IS66 family element, transposase domain protein</fullName>
    </submittedName>
</protein>
<name>M6FDM4_9LEPT</name>
<dbReference type="AlphaFoldDB" id="M6FDM4"/>
<dbReference type="InterPro" id="IPR004291">
    <property type="entry name" value="Transposase_IS66_central"/>
</dbReference>
<dbReference type="PANTHER" id="PTHR33678">
    <property type="entry name" value="BLL1576 PROTEIN"/>
    <property type="match status" value="1"/>
</dbReference>
<accession>M6FDM4</accession>
<evidence type="ECO:0000313" key="2">
    <source>
        <dbReference type="EMBL" id="EMM70873.1"/>
    </source>
</evidence>
<reference evidence="2 3" key="1">
    <citation type="submission" date="2013-01" db="EMBL/GenBank/DDBJ databases">
        <authorList>
            <person name="Harkins D.M."/>
            <person name="Durkin A.S."/>
            <person name="Brinkac L.M."/>
            <person name="Haft D.H."/>
            <person name="Selengut J.D."/>
            <person name="Sanka R."/>
            <person name="DePew J."/>
            <person name="Purushe J."/>
            <person name="Hospenthal D.R."/>
            <person name="Murray C.K."/>
            <person name="Pimentel G."/>
            <person name="Wasfy M."/>
            <person name="Vinetz J.M."/>
            <person name="Sutton G.G."/>
            <person name="Nierman W.C."/>
            <person name="Fouts D.E."/>
        </authorList>
    </citation>
    <scope>NUCLEOTIDE SEQUENCE [LARGE SCALE GENOMIC DNA]</scope>
    <source>
        <strain evidence="2 3">2006001855</strain>
    </source>
</reference>
<feature type="domain" description="Transposase IS66 central" evidence="1">
    <location>
        <begin position="6"/>
        <end position="94"/>
    </location>
</feature>
<dbReference type="InterPro" id="IPR052344">
    <property type="entry name" value="Transposase-related"/>
</dbReference>
<dbReference type="PANTHER" id="PTHR33678:SF1">
    <property type="entry name" value="BLL1576 PROTEIN"/>
    <property type="match status" value="1"/>
</dbReference>